<evidence type="ECO:0000313" key="1">
    <source>
        <dbReference type="EMBL" id="PMM63386.1"/>
    </source>
</evidence>
<dbReference type="Pfam" id="PF11185">
    <property type="entry name" value="DUF2971"/>
    <property type="match status" value="1"/>
</dbReference>
<comment type="caution">
    <text evidence="1">The sequence shown here is derived from an EMBL/GenBank/DDBJ whole genome shotgun (WGS) entry which is preliminary data.</text>
</comment>
<dbReference type="EMBL" id="MCZJ01000001">
    <property type="protein sequence ID" value="PMM63386.1"/>
    <property type="molecule type" value="Genomic_DNA"/>
</dbReference>
<accession>A0A855IY22</accession>
<dbReference type="RefSeq" id="WP_102554587.1">
    <property type="nucleotide sequence ID" value="NZ_MCZJ01000001.1"/>
</dbReference>
<organism evidence="1 2">
    <name type="scientific">Vibrio lentus</name>
    <dbReference type="NCBI Taxonomy" id="136468"/>
    <lineage>
        <taxon>Bacteria</taxon>
        <taxon>Pseudomonadati</taxon>
        <taxon>Pseudomonadota</taxon>
        <taxon>Gammaproteobacteria</taxon>
        <taxon>Vibrionales</taxon>
        <taxon>Vibrionaceae</taxon>
        <taxon>Vibrio</taxon>
    </lineage>
</organism>
<dbReference type="Proteomes" id="UP000235554">
    <property type="component" value="Unassembled WGS sequence"/>
</dbReference>
<dbReference type="AlphaFoldDB" id="A0A855IY22"/>
<protein>
    <recommendedName>
        <fullName evidence="3">DUF2971 domain-containing protein</fullName>
    </recommendedName>
</protein>
<dbReference type="InterPro" id="IPR021352">
    <property type="entry name" value="DUF2971"/>
</dbReference>
<sequence>MINSLYKFSPNRAEFFDNFLIRASNKHALNDPFEVHPSAEALIDLFVNIGNGTFGSDRDEIGKFISEHEPNKQWELLGQPFFSDTGIISLTETKDNLLMWSHYANQHNGYVIEFNALHPFFTTHYASSNRSLIGETSRVLYRKERLCDLSNGNLMEVYFHKSDEWAYEKESRLLVPFDSADTILVDKKSASRISCIKDYFSESNLKEFNNNFLSIENAPYPKNLHELSELMFMFKVPKESIKSITFGARTEASFVQTAREKLGKNQVNIPLYQATIDPYDYRLRFQPI</sequence>
<proteinExistence type="predicted"/>
<evidence type="ECO:0008006" key="3">
    <source>
        <dbReference type="Google" id="ProtNLM"/>
    </source>
</evidence>
<name>A0A855IY22_9VIBR</name>
<gene>
    <name evidence="1" type="ORF">BCT50_02750</name>
</gene>
<reference evidence="2" key="1">
    <citation type="submission" date="2016-07" db="EMBL/GenBank/DDBJ databases">
        <title>Nontailed viruses are major unrecognized killers of bacteria in the ocean.</title>
        <authorList>
            <person name="Kauffman K."/>
            <person name="Hussain F."/>
            <person name="Yang J."/>
            <person name="Arevalo P."/>
            <person name="Brown J."/>
            <person name="Cutler M."/>
            <person name="Kelly L."/>
            <person name="Polz M.F."/>
        </authorList>
    </citation>
    <scope>NUCLEOTIDE SEQUENCE [LARGE SCALE GENOMIC DNA]</scope>
    <source>
        <strain evidence="2">10N.261.48.A1</strain>
    </source>
</reference>
<evidence type="ECO:0000313" key="2">
    <source>
        <dbReference type="Proteomes" id="UP000235554"/>
    </source>
</evidence>